<comment type="caution">
    <text evidence="1">The sequence shown here is derived from an EMBL/GenBank/DDBJ whole genome shotgun (WGS) entry which is preliminary data.</text>
</comment>
<dbReference type="CDD" id="cd22648">
    <property type="entry name" value="Q4D6Q6-like"/>
    <property type="match status" value="1"/>
</dbReference>
<evidence type="ECO:0000313" key="2">
    <source>
        <dbReference type="Proteomes" id="UP000195570"/>
    </source>
</evidence>
<gene>
    <name evidence="1" type="ORF">TEOVI_000559800</name>
</gene>
<accession>A0A1G4I0X4</accession>
<dbReference type="EMBL" id="CZPT02000276">
    <property type="protein sequence ID" value="SCU65306.1"/>
    <property type="molecule type" value="Genomic_DNA"/>
</dbReference>
<dbReference type="PANTHER" id="PTHR39665">
    <property type="entry name" value="PARAFLAGELLAR ROD COMPONENT-RELATED"/>
    <property type="match status" value="1"/>
</dbReference>
<keyword evidence="2" id="KW-1185">Reference proteome</keyword>
<dbReference type="RefSeq" id="XP_067076921.1">
    <property type="nucleotide sequence ID" value="XM_067220820.1"/>
</dbReference>
<dbReference type="AlphaFoldDB" id="A0A1G4I0X4"/>
<dbReference type="PANTHER" id="PTHR39665:SF1">
    <property type="entry name" value="PARAFLAGELLAR ROD COMPONENT"/>
    <property type="match status" value="1"/>
</dbReference>
<proteinExistence type="predicted"/>
<sequence>MPNLVVTATFSPPAFSIVGSPLREDTIKHMEERIPTVLSTALSRSREPSYFVHSKNPESWKMELSQHFCDELHRAAVSLVIIECLDAEGWVLRTSSSSQDTNEGKCCIKFYFTRS</sequence>
<evidence type="ECO:0000313" key="1">
    <source>
        <dbReference type="EMBL" id="SCU65306.1"/>
    </source>
</evidence>
<organism evidence="1 2">
    <name type="scientific">Trypanosoma equiperdum</name>
    <dbReference type="NCBI Taxonomy" id="5694"/>
    <lineage>
        <taxon>Eukaryota</taxon>
        <taxon>Discoba</taxon>
        <taxon>Euglenozoa</taxon>
        <taxon>Kinetoplastea</taxon>
        <taxon>Metakinetoplastina</taxon>
        <taxon>Trypanosomatida</taxon>
        <taxon>Trypanosomatidae</taxon>
        <taxon>Trypanosoma</taxon>
    </lineage>
</organism>
<protein>
    <submittedName>
        <fullName evidence="1">Paraflagellar rod component, putative</fullName>
    </submittedName>
</protein>
<reference evidence="1" key="1">
    <citation type="submission" date="2016-09" db="EMBL/GenBank/DDBJ databases">
        <authorList>
            <person name="Hebert L."/>
            <person name="Moumen B."/>
        </authorList>
    </citation>
    <scope>NUCLEOTIDE SEQUENCE [LARGE SCALE GENOMIC DNA]</scope>
    <source>
        <strain evidence="1">OVI</strain>
    </source>
</reference>
<dbReference type="Proteomes" id="UP000195570">
    <property type="component" value="Unassembled WGS sequence"/>
</dbReference>
<dbReference type="VEuPathDB" id="TriTrypDB:TEOVI_000559800"/>
<name>A0A1G4I0X4_TRYEQ</name>
<dbReference type="GeneID" id="92379538"/>